<feature type="transmembrane region" description="Helical" evidence="1">
    <location>
        <begin position="64"/>
        <end position="86"/>
    </location>
</feature>
<evidence type="ECO:0000313" key="4">
    <source>
        <dbReference type="EMBL" id="BCJ30803.1"/>
    </source>
</evidence>
<proteinExistence type="predicted"/>
<evidence type="ECO:0000259" key="3">
    <source>
        <dbReference type="Pfam" id="PF23494"/>
    </source>
</evidence>
<dbReference type="EMBL" id="AP023354">
    <property type="protein sequence ID" value="BCJ30803.1"/>
    <property type="molecule type" value="Genomic_DNA"/>
</dbReference>
<evidence type="ECO:0000259" key="2">
    <source>
        <dbReference type="Pfam" id="PF23493"/>
    </source>
</evidence>
<dbReference type="RefSeq" id="WP_035297381.1">
    <property type="nucleotide sequence ID" value="NZ_AP023354.1"/>
</dbReference>
<protein>
    <recommendedName>
        <fullName evidence="6">DUF308 domain-containing protein</fullName>
    </recommendedName>
</protein>
<evidence type="ECO:0000313" key="5">
    <source>
        <dbReference type="Proteomes" id="UP000680750"/>
    </source>
</evidence>
<feature type="transmembrane region" description="Helical" evidence="1">
    <location>
        <begin position="20"/>
        <end position="44"/>
    </location>
</feature>
<dbReference type="Pfam" id="PF23494">
    <property type="entry name" value="bPH_10"/>
    <property type="match status" value="1"/>
</dbReference>
<feature type="domain" description="Cysteinyl-tRNA ligase anticodon binding" evidence="2">
    <location>
        <begin position="177"/>
        <end position="225"/>
    </location>
</feature>
<dbReference type="Proteomes" id="UP000680750">
    <property type="component" value="Chromosome"/>
</dbReference>
<reference evidence="4" key="1">
    <citation type="submission" date="2020-08" db="EMBL/GenBank/DDBJ databases">
        <title>Whole genome shotgun sequence of Actinocatenispora sera NBRC 101916.</title>
        <authorList>
            <person name="Komaki H."/>
            <person name="Tamura T."/>
        </authorList>
    </citation>
    <scope>NUCLEOTIDE SEQUENCE</scope>
    <source>
        <strain evidence="4">NBRC 101916</strain>
    </source>
</reference>
<feature type="domain" description="YqeB PH" evidence="3">
    <location>
        <begin position="9"/>
        <end position="159"/>
    </location>
</feature>
<keyword evidence="1" id="KW-1133">Transmembrane helix</keyword>
<evidence type="ECO:0008006" key="6">
    <source>
        <dbReference type="Google" id="ProtNLM"/>
    </source>
</evidence>
<keyword evidence="1" id="KW-0812">Transmembrane</keyword>
<keyword evidence="1" id="KW-0472">Membrane</keyword>
<gene>
    <name evidence="4" type="ORF">Asera_49110</name>
</gene>
<organism evidence="4 5">
    <name type="scientific">Actinocatenispora sera</name>
    <dbReference type="NCBI Taxonomy" id="390989"/>
    <lineage>
        <taxon>Bacteria</taxon>
        <taxon>Bacillati</taxon>
        <taxon>Actinomycetota</taxon>
        <taxon>Actinomycetes</taxon>
        <taxon>Micromonosporales</taxon>
        <taxon>Micromonosporaceae</taxon>
        <taxon>Actinocatenispora</taxon>
    </lineage>
</organism>
<dbReference type="Pfam" id="PF23493">
    <property type="entry name" value="CysS_C"/>
    <property type="match status" value="1"/>
</dbReference>
<keyword evidence="5" id="KW-1185">Reference proteome</keyword>
<name>A0A810L641_9ACTN</name>
<accession>A0A810L641</accession>
<dbReference type="AlphaFoldDB" id="A0A810L641"/>
<evidence type="ECO:0000256" key="1">
    <source>
        <dbReference type="SAM" id="Phobius"/>
    </source>
</evidence>
<dbReference type="InterPro" id="IPR057798">
    <property type="entry name" value="PH_YqeB"/>
</dbReference>
<dbReference type="InterPro" id="IPR056411">
    <property type="entry name" value="CysS_C"/>
</dbReference>
<sequence>MTTSSPDGTLVSRSTGERILLAVGLPVLTVAVAEAVNLLAPAIAGLPWAPLQGPFRLVARLPEPYTTVGAVVLGVVVGLILALVAAAEEVSVRVSDTTVTITRDEAVRSVPRAQVGAVFLADDDLVLLGVGTEELARQAVDLDATALRAAFDRHGYPWQPDGDPHAEEYRRWVPGLPELPAAADALLGARAEALSKDANDAAQLRTELAALGVVVSDRDGRQHYRLSPPHRAPVPD</sequence>
<dbReference type="OrthoDB" id="5145029at2"/>
<dbReference type="KEGG" id="aser:Asera_49110"/>